<keyword evidence="1" id="KW-0812">Transmembrane</keyword>
<keyword evidence="2" id="KW-1185">Reference proteome</keyword>
<organism evidence="2 3">
    <name type="scientific">Trichuris muris</name>
    <name type="common">Mouse whipworm</name>
    <dbReference type="NCBI Taxonomy" id="70415"/>
    <lineage>
        <taxon>Eukaryota</taxon>
        <taxon>Metazoa</taxon>
        <taxon>Ecdysozoa</taxon>
        <taxon>Nematoda</taxon>
        <taxon>Enoplea</taxon>
        <taxon>Dorylaimia</taxon>
        <taxon>Trichinellida</taxon>
        <taxon>Trichuridae</taxon>
        <taxon>Trichuris</taxon>
    </lineage>
</organism>
<evidence type="ECO:0000256" key="1">
    <source>
        <dbReference type="SAM" id="Phobius"/>
    </source>
</evidence>
<sequence length="137" mass="15029">MTNRIGCAFNASAKREIASGEPAQCCSDDASMACNRVPAMKRLHLLLLIALLIAVVTANHLKAIRKLKHKARGVVIPKLESDPCGALTSVLKDLLATEQRRMATKHLKNALRTVEQYGRKGRRGARNCERMLKGLQG</sequence>
<keyword evidence="1" id="KW-1133">Transmembrane helix</keyword>
<protein>
    <submittedName>
        <fullName evidence="3">Uncharacterized protein</fullName>
    </submittedName>
</protein>
<dbReference type="AlphaFoldDB" id="A0A5S6QH97"/>
<evidence type="ECO:0000313" key="2">
    <source>
        <dbReference type="Proteomes" id="UP000046395"/>
    </source>
</evidence>
<feature type="transmembrane region" description="Helical" evidence="1">
    <location>
        <begin position="43"/>
        <end position="61"/>
    </location>
</feature>
<evidence type="ECO:0000313" key="3">
    <source>
        <dbReference type="WBParaSite" id="TMUE_2000006588.1"/>
    </source>
</evidence>
<proteinExistence type="predicted"/>
<dbReference type="WBParaSite" id="TMUE_2000006588.1">
    <property type="protein sequence ID" value="TMUE_2000006588.1"/>
    <property type="gene ID" value="WBGene00285427"/>
</dbReference>
<reference evidence="3" key="1">
    <citation type="submission" date="2019-12" db="UniProtKB">
        <authorList>
            <consortium name="WormBaseParasite"/>
        </authorList>
    </citation>
    <scope>IDENTIFICATION</scope>
</reference>
<name>A0A5S6QH97_TRIMR</name>
<dbReference type="Proteomes" id="UP000046395">
    <property type="component" value="Unassembled WGS sequence"/>
</dbReference>
<keyword evidence="1" id="KW-0472">Membrane</keyword>
<accession>A0A5S6QH97</accession>